<reference evidence="3" key="3">
    <citation type="submission" date="2015-06" db="UniProtKB">
        <authorList>
            <consortium name="EnsemblMetazoa"/>
        </authorList>
    </citation>
    <scope>IDENTIFICATION</scope>
</reference>
<evidence type="ECO:0000313" key="3">
    <source>
        <dbReference type="EnsemblMetazoa" id="CapteP208560"/>
    </source>
</evidence>
<keyword evidence="4" id="KW-1185">Reference proteome</keyword>
<dbReference type="AlphaFoldDB" id="R7V585"/>
<gene>
    <name evidence="2" type="ORF">CAPTEDRAFT_208560</name>
</gene>
<sequence>MARPMMSKYSRSSAAGDGSLPELCFQTPEELLVQCRMLNVTVRSSHWEFRDTMYKALYPDSRTLSLADSLQWKISFLQKIQHSVSADTSWPIVHLVPALPNLAFTA</sequence>
<proteinExistence type="predicted"/>
<organism evidence="2">
    <name type="scientific">Capitella teleta</name>
    <name type="common">Polychaete worm</name>
    <dbReference type="NCBI Taxonomy" id="283909"/>
    <lineage>
        <taxon>Eukaryota</taxon>
        <taxon>Metazoa</taxon>
        <taxon>Spiralia</taxon>
        <taxon>Lophotrochozoa</taxon>
        <taxon>Annelida</taxon>
        <taxon>Polychaeta</taxon>
        <taxon>Sedentaria</taxon>
        <taxon>Scolecida</taxon>
        <taxon>Capitellidae</taxon>
        <taxon>Capitella</taxon>
    </lineage>
</organism>
<evidence type="ECO:0000313" key="2">
    <source>
        <dbReference type="EMBL" id="ELU11521.1"/>
    </source>
</evidence>
<reference evidence="4" key="1">
    <citation type="submission" date="2012-12" db="EMBL/GenBank/DDBJ databases">
        <authorList>
            <person name="Hellsten U."/>
            <person name="Grimwood J."/>
            <person name="Chapman J.A."/>
            <person name="Shapiro H."/>
            <person name="Aerts A."/>
            <person name="Otillar R.P."/>
            <person name="Terry A.Y."/>
            <person name="Boore J.L."/>
            <person name="Simakov O."/>
            <person name="Marletaz F."/>
            <person name="Cho S.-J."/>
            <person name="Edsinger-Gonzales E."/>
            <person name="Havlak P."/>
            <person name="Kuo D.-H."/>
            <person name="Larsson T."/>
            <person name="Lv J."/>
            <person name="Arendt D."/>
            <person name="Savage R."/>
            <person name="Osoegawa K."/>
            <person name="de Jong P."/>
            <person name="Lindberg D.R."/>
            <person name="Seaver E.C."/>
            <person name="Weisblat D.A."/>
            <person name="Putnam N.H."/>
            <person name="Grigoriev I.V."/>
            <person name="Rokhsar D.S."/>
        </authorList>
    </citation>
    <scope>NUCLEOTIDE SEQUENCE</scope>
    <source>
        <strain evidence="4">I ESC-2004</strain>
    </source>
</reference>
<accession>R7V585</accession>
<reference evidence="2 4" key="2">
    <citation type="journal article" date="2013" name="Nature">
        <title>Insights into bilaterian evolution from three spiralian genomes.</title>
        <authorList>
            <person name="Simakov O."/>
            <person name="Marletaz F."/>
            <person name="Cho S.J."/>
            <person name="Edsinger-Gonzales E."/>
            <person name="Havlak P."/>
            <person name="Hellsten U."/>
            <person name="Kuo D.H."/>
            <person name="Larsson T."/>
            <person name="Lv J."/>
            <person name="Arendt D."/>
            <person name="Savage R."/>
            <person name="Osoegawa K."/>
            <person name="de Jong P."/>
            <person name="Grimwood J."/>
            <person name="Chapman J.A."/>
            <person name="Shapiro H."/>
            <person name="Aerts A."/>
            <person name="Otillar R.P."/>
            <person name="Terry A.Y."/>
            <person name="Boore J.L."/>
            <person name="Grigoriev I.V."/>
            <person name="Lindberg D.R."/>
            <person name="Seaver E.C."/>
            <person name="Weisblat D.A."/>
            <person name="Putnam N.H."/>
            <person name="Rokhsar D.S."/>
        </authorList>
    </citation>
    <scope>NUCLEOTIDE SEQUENCE</scope>
    <source>
        <strain evidence="2 4">I ESC-2004</strain>
    </source>
</reference>
<dbReference type="EnsemblMetazoa" id="CapteT208560">
    <property type="protein sequence ID" value="CapteP208560"/>
    <property type="gene ID" value="CapteG208560"/>
</dbReference>
<name>R7V585_CAPTE</name>
<dbReference type="EMBL" id="AMQN01020074">
    <property type="status" value="NOT_ANNOTATED_CDS"/>
    <property type="molecule type" value="Genomic_DNA"/>
</dbReference>
<dbReference type="Proteomes" id="UP000014760">
    <property type="component" value="Unassembled WGS sequence"/>
</dbReference>
<evidence type="ECO:0000256" key="1">
    <source>
        <dbReference type="SAM" id="MobiDB-lite"/>
    </source>
</evidence>
<dbReference type="HOGENOM" id="CLU_154082_0_0_1"/>
<protein>
    <submittedName>
        <fullName evidence="2 3">Uncharacterized protein</fullName>
    </submittedName>
</protein>
<feature type="region of interest" description="Disordered" evidence="1">
    <location>
        <begin position="1"/>
        <end position="20"/>
    </location>
</feature>
<evidence type="ECO:0000313" key="4">
    <source>
        <dbReference type="Proteomes" id="UP000014760"/>
    </source>
</evidence>
<dbReference type="EMBL" id="KB296664">
    <property type="protein sequence ID" value="ELU11521.1"/>
    <property type="molecule type" value="Genomic_DNA"/>
</dbReference>